<evidence type="ECO:0000256" key="7">
    <source>
        <dbReference type="SAM" id="SignalP"/>
    </source>
</evidence>
<evidence type="ECO:0000256" key="4">
    <source>
        <dbReference type="ARBA" id="ARBA00023157"/>
    </source>
</evidence>
<feature type="chain" id="PRO_5003003781" description="Evasin" evidence="7">
    <location>
        <begin position="23"/>
        <end position="115"/>
    </location>
</feature>
<comment type="function">
    <text evidence="6">Salivary chemokine-binding protein which binds to host chemokines.</text>
</comment>
<keyword evidence="3 6" id="KW-0732">Signal</keyword>
<dbReference type="InterPro" id="IPR045797">
    <property type="entry name" value="EVA_Class_A"/>
</dbReference>
<dbReference type="VEuPathDB" id="VectorBase:RSAN_028014"/>
<evidence type="ECO:0000313" key="8">
    <source>
        <dbReference type="EMBL" id="ACX53886.1"/>
    </source>
</evidence>
<dbReference type="AlphaFoldDB" id="C9W1D9"/>
<dbReference type="OrthoDB" id="10436089at2759"/>
<sequence>MAFKACITVLAAVYVVQNLCVAHVDLDLDSGSSSSSEEDYEGSCLYPILHIANNKSLALNCTSSCGDNLNDTMPCVNATNPTLNYNTTNYYNCTVGLCNNGTCHSNNTVQLCWLE</sequence>
<dbReference type="EMBL" id="EZ406087">
    <property type="protein sequence ID" value="ACX53886.1"/>
    <property type="molecule type" value="mRNA"/>
</dbReference>
<name>C9W1D9_RHISA</name>
<accession>C9W1D9</accession>
<dbReference type="Pfam" id="PF19429">
    <property type="entry name" value="EVA_Class_A"/>
    <property type="match status" value="1"/>
</dbReference>
<feature type="signal peptide" evidence="7">
    <location>
        <begin position="1"/>
        <end position="22"/>
    </location>
</feature>
<dbReference type="GO" id="GO:0005576">
    <property type="term" value="C:extracellular region"/>
    <property type="evidence" value="ECO:0007669"/>
    <property type="project" value="UniProtKB-SubCell"/>
</dbReference>
<keyword evidence="2 6" id="KW-0964">Secreted</keyword>
<evidence type="ECO:0000256" key="3">
    <source>
        <dbReference type="ARBA" id="ARBA00022729"/>
    </source>
</evidence>
<reference evidence="8" key="2">
    <citation type="journal article" date="2013" name="Ticks Tick Borne Dis.">
        <title>Proteome of Rhipicephalus sanguineus tick saliva induced by the secretagogues pilocarpine and dopamine.</title>
        <authorList>
            <person name="Oliveira C.J."/>
            <person name="Anatriello E."/>
            <person name="de Miranda-Santos I.K."/>
            <person name="Francischetti I.M."/>
            <person name="Sa-Nunes A."/>
            <person name="Ferreira B.R."/>
            <person name="Ribeiro J.M."/>
        </authorList>
    </citation>
    <scope>NUCLEOTIDE SEQUENCE</scope>
    <source>
        <tissue evidence="8">Salivary glands</tissue>
    </source>
</reference>
<evidence type="ECO:0000256" key="2">
    <source>
        <dbReference type="ARBA" id="ARBA00022525"/>
    </source>
</evidence>
<evidence type="ECO:0000256" key="1">
    <source>
        <dbReference type="ARBA" id="ARBA00004613"/>
    </source>
</evidence>
<keyword evidence="5 6" id="KW-0325">Glycoprotein</keyword>
<organism evidence="8">
    <name type="scientific">Rhipicephalus sanguineus</name>
    <name type="common">Brown dog tick</name>
    <name type="synonym">Ixodes sanguineus</name>
    <dbReference type="NCBI Taxonomy" id="34632"/>
    <lineage>
        <taxon>Eukaryota</taxon>
        <taxon>Metazoa</taxon>
        <taxon>Ecdysozoa</taxon>
        <taxon>Arthropoda</taxon>
        <taxon>Chelicerata</taxon>
        <taxon>Arachnida</taxon>
        <taxon>Acari</taxon>
        <taxon>Parasitiformes</taxon>
        <taxon>Ixodida</taxon>
        <taxon>Ixodoidea</taxon>
        <taxon>Ixodidae</taxon>
        <taxon>Rhipicephalinae</taxon>
        <taxon>Rhipicephalus</taxon>
        <taxon>Rhipicephalus</taxon>
    </lineage>
</organism>
<dbReference type="GO" id="GO:0019957">
    <property type="term" value="F:C-C chemokine binding"/>
    <property type="evidence" value="ECO:0007669"/>
    <property type="project" value="InterPro"/>
</dbReference>
<evidence type="ECO:0000256" key="5">
    <source>
        <dbReference type="ARBA" id="ARBA00023180"/>
    </source>
</evidence>
<proteinExistence type="evidence at transcript level"/>
<dbReference type="Gene3D" id="2.30.130.100">
    <property type="match status" value="1"/>
</dbReference>
<keyword evidence="4 6" id="KW-1015">Disulfide bond</keyword>
<evidence type="ECO:0000256" key="6">
    <source>
        <dbReference type="RuleBase" id="RU369006"/>
    </source>
</evidence>
<comment type="subcellular location">
    <subcellularLocation>
        <location evidence="1 6">Secreted</location>
    </subcellularLocation>
</comment>
<reference evidence="8" key="1">
    <citation type="journal article" date="2010" name="BMC Genomics">
        <title>An insight into the sialotranscriptome of the brown dog tick, Rhipicephalus sanguineus.</title>
        <authorList>
            <person name="Anatriello E."/>
            <person name="Ribeiro J.M."/>
            <person name="de Miranda-Santos I.K."/>
            <person name="Brandao L.G."/>
            <person name="Anderson J.M."/>
            <person name="Valenzuela J.G."/>
            <person name="Maruyama S.R."/>
            <person name="Silva J.S."/>
            <person name="Ferreira B.R."/>
        </authorList>
    </citation>
    <scope>NUCLEOTIDE SEQUENCE</scope>
    <source>
        <tissue evidence="8">Salivary glands</tissue>
    </source>
</reference>
<protein>
    <recommendedName>
        <fullName evidence="6">Evasin</fullName>
    </recommendedName>
</protein>